<keyword evidence="3" id="KW-1185">Reference proteome</keyword>
<feature type="region of interest" description="Disordered" evidence="1">
    <location>
        <begin position="99"/>
        <end position="149"/>
    </location>
</feature>
<evidence type="ECO:0000313" key="3">
    <source>
        <dbReference type="Proteomes" id="UP000053097"/>
    </source>
</evidence>
<organism evidence="2 3">
    <name type="scientific">Ooceraea biroi</name>
    <name type="common">Clonal raider ant</name>
    <name type="synonym">Cerapachys biroi</name>
    <dbReference type="NCBI Taxonomy" id="2015173"/>
    <lineage>
        <taxon>Eukaryota</taxon>
        <taxon>Metazoa</taxon>
        <taxon>Ecdysozoa</taxon>
        <taxon>Arthropoda</taxon>
        <taxon>Hexapoda</taxon>
        <taxon>Insecta</taxon>
        <taxon>Pterygota</taxon>
        <taxon>Neoptera</taxon>
        <taxon>Endopterygota</taxon>
        <taxon>Hymenoptera</taxon>
        <taxon>Apocrita</taxon>
        <taxon>Aculeata</taxon>
        <taxon>Formicoidea</taxon>
        <taxon>Formicidae</taxon>
        <taxon>Dorylinae</taxon>
        <taxon>Ooceraea</taxon>
    </lineage>
</organism>
<feature type="compositionally biased region" description="Basic and acidic residues" evidence="1">
    <location>
        <begin position="102"/>
        <end position="120"/>
    </location>
</feature>
<name>A0A026X0A6_OOCBI</name>
<feature type="non-terminal residue" evidence="2">
    <location>
        <position position="1"/>
    </location>
</feature>
<feature type="compositionally biased region" description="Basic and acidic residues" evidence="1">
    <location>
        <begin position="61"/>
        <end position="84"/>
    </location>
</feature>
<dbReference type="Proteomes" id="UP000053097">
    <property type="component" value="Unassembled WGS sequence"/>
</dbReference>
<evidence type="ECO:0000313" key="2">
    <source>
        <dbReference type="EMBL" id="EZA61692.1"/>
    </source>
</evidence>
<proteinExistence type="predicted"/>
<sequence>GLKPKLKQPLIAKSVNTFHRVVPNPILRKASRKRIVLARAVPLVEGDNGGVGGVGDWCSMGDERRSGDKRRGFDDRRGISDSRSGDQWALHGYLVGVGVAGGDRDGVGDRDRGRRDDRCRVKSSGCRQVAGCGRSAGQQGEENDELVHG</sequence>
<protein>
    <submittedName>
        <fullName evidence="2">Uncharacterized protein</fullName>
    </submittedName>
</protein>
<evidence type="ECO:0000256" key="1">
    <source>
        <dbReference type="SAM" id="MobiDB-lite"/>
    </source>
</evidence>
<dbReference type="EMBL" id="KK107046">
    <property type="protein sequence ID" value="EZA61692.1"/>
    <property type="molecule type" value="Genomic_DNA"/>
</dbReference>
<dbReference type="AlphaFoldDB" id="A0A026X0A6"/>
<reference evidence="2 3" key="1">
    <citation type="journal article" date="2014" name="Curr. Biol.">
        <title>The genome of the clonal raider ant Cerapachys biroi.</title>
        <authorList>
            <person name="Oxley P.R."/>
            <person name="Ji L."/>
            <person name="Fetter-Pruneda I."/>
            <person name="McKenzie S.K."/>
            <person name="Li C."/>
            <person name="Hu H."/>
            <person name="Zhang G."/>
            <person name="Kronauer D.J."/>
        </authorList>
    </citation>
    <scope>NUCLEOTIDE SEQUENCE [LARGE SCALE GENOMIC DNA]</scope>
</reference>
<gene>
    <name evidence="2" type="ORF">X777_09313</name>
</gene>
<feature type="region of interest" description="Disordered" evidence="1">
    <location>
        <begin position="54"/>
        <end position="84"/>
    </location>
</feature>
<accession>A0A026X0A6</accession>